<evidence type="ECO:0000313" key="2">
    <source>
        <dbReference type="EMBL" id="BCI52107.1"/>
    </source>
</evidence>
<dbReference type="EMBL" id="AP023287">
    <property type="protein sequence ID" value="BCI52107.1"/>
    <property type="molecule type" value="Genomic_DNA"/>
</dbReference>
<dbReference type="AlphaFoldDB" id="A0A6S6P3Y4"/>
<reference evidence="2 3" key="1">
    <citation type="submission" date="2020-07" db="EMBL/GenBank/DDBJ databases">
        <title>Complete genome sequence of Mycolicibacterium litorale like strain isolated from cardiac implantable electronic device infection.</title>
        <authorList>
            <person name="Fukano H."/>
            <person name="Miyama H."/>
            <person name="Hoshino Y."/>
        </authorList>
    </citation>
    <scope>NUCLEOTIDE SEQUENCE [LARGE SCALE GENOMIC DNA]</scope>
    <source>
        <strain evidence="2 3">NIIDNTM18</strain>
    </source>
</reference>
<sequence>MVAAMSILLTATVGDDRFRALWNTPKSVTGHVLLLMFCGALTLALGASAVAALRPVRAPAQRWPNLSPAAIALLCRTSSVLVCLTVLGYLGFGLLMLRAGIGWSEIAGASGYSGSAPIKTVVGTIPGVTTMTQFGIAAVIVSSTVLAQQNSRTELLKIIAVVGMSVPRAFLFAERLAILELAVPVAVVACYRMAETPRMRSLVRLVPVVALPAVVVVFSVFEYFRSWEFFRGSGRSFWQFSFERVAGYYATAVNNGYLELNHLNVAGREPLTTLEFLWDAPGVRQLRLYDQLAGNFPGRNGVVTDADYVAMLTQYGNPEFNNATGFSIPYLDFGTAGGLVFFLIAGVIAGLLYRSFREGSPAGLLLYPLFFVGLIELPRYMHWTQGRSLPSWVALSVVALLLTRADRAWRRTGRDDVQEPVAALT</sequence>
<feature type="transmembrane region" description="Helical" evidence="1">
    <location>
        <begin position="333"/>
        <end position="353"/>
    </location>
</feature>
<feature type="transmembrane region" description="Helical" evidence="1">
    <location>
        <begin position="121"/>
        <end position="147"/>
    </location>
</feature>
<feature type="transmembrane region" description="Helical" evidence="1">
    <location>
        <begin position="201"/>
        <end position="221"/>
    </location>
</feature>
<dbReference type="Proteomes" id="UP000515734">
    <property type="component" value="Chromosome"/>
</dbReference>
<name>A0A6S6P3Y4_9MYCO</name>
<protein>
    <recommendedName>
        <fullName evidence="4">Oligosaccharide repeat unit polymerase</fullName>
    </recommendedName>
</protein>
<feature type="transmembrane region" description="Helical" evidence="1">
    <location>
        <begin position="389"/>
        <end position="405"/>
    </location>
</feature>
<keyword evidence="1" id="KW-0812">Transmembrane</keyword>
<accession>A0A6S6P3Y4</accession>
<evidence type="ECO:0008006" key="4">
    <source>
        <dbReference type="Google" id="ProtNLM"/>
    </source>
</evidence>
<organism evidence="2 3">
    <name type="scientific">Mycolicibacterium litorale</name>
    <dbReference type="NCBI Taxonomy" id="758802"/>
    <lineage>
        <taxon>Bacteria</taxon>
        <taxon>Bacillati</taxon>
        <taxon>Actinomycetota</taxon>
        <taxon>Actinomycetes</taxon>
        <taxon>Mycobacteriales</taxon>
        <taxon>Mycobacteriaceae</taxon>
        <taxon>Mycolicibacterium</taxon>
    </lineage>
</organism>
<dbReference type="NCBIfam" id="TIGR04370">
    <property type="entry name" value="glyco_rpt_poly"/>
    <property type="match status" value="1"/>
</dbReference>
<proteinExistence type="predicted"/>
<gene>
    <name evidence="2" type="ORF">NIIDNTM18_13850</name>
</gene>
<evidence type="ECO:0000256" key="1">
    <source>
        <dbReference type="SAM" id="Phobius"/>
    </source>
</evidence>
<feature type="transmembrane region" description="Helical" evidence="1">
    <location>
        <begin position="73"/>
        <end position="101"/>
    </location>
</feature>
<keyword evidence="1" id="KW-0472">Membrane</keyword>
<evidence type="ECO:0000313" key="3">
    <source>
        <dbReference type="Proteomes" id="UP000515734"/>
    </source>
</evidence>
<keyword evidence="1" id="KW-1133">Transmembrane helix</keyword>
<feature type="transmembrane region" description="Helical" evidence="1">
    <location>
        <begin position="365"/>
        <end position="383"/>
    </location>
</feature>
<feature type="transmembrane region" description="Helical" evidence="1">
    <location>
        <begin position="30"/>
        <end position="53"/>
    </location>
</feature>